<accession>A0A1G7TM97</accession>
<evidence type="ECO:0000256" key="4">
    <source>
        <dbReference type="ARBA" id="ARBA00022764"/>
    </source>
</evidence>
<keyword evidence="7" id="KW-1185">Reference proteome</keyword>
<dbReference type="PANTHER" id="PTHR30061:SF50">
    <property type="entry name" value="MALTOSE_MALTODEXTRIN-BINDING PERIPLASMIC PROTEIN"/>
    <property type="match status" value="1"/>
</dbReference>
<gene>
    <name evidence="6" type="ORF">SAMN04487974_102187</name>
</gene>
<keyword evidence="4" id="KW-0574">Periplasm</keyword>
<feature type="chain" id="PRO_5011637871" evidence="5">
    <location>
        <begin position="24"/>
        <end position="422"/>
    </location>
</feature>
<dbReference type="GO" id="GO:0042956">
    <property type="term" value="P:maltodextrin transmembrane transport"/>
    <property type="evidence" value="ECO:0007669"/>
    <property type="project" value="TreeGrafter"/>
</dbReference>
<dbReference type="AlphaFoldDB" id="A0A1G7TM97"/>
<evidence type="ECO:0000256" key="1">
    <source>
        <dbReference type="ARBA" id="ARBA00008520"/>
    </source>
</evidence>
<keyword evidence="2" id="KW-0813">Transport</keyword>
<protein>
    <submittedName>
        <fullName evidence="6">Carbohydrate ABC transporter substrate-binding protein, CUT1 family (TC 3.A.1.1.-)</fullName>
    </submittedName>
</protein>
<dbReference type="Gene3D" id="3.40.190.10">
    <property type="entry name" value="Periplasmic binding protein-like II"/>
    <property type="match status" value="1"/>
</dbReference>
<dbReference type="GO" id="GO:0015768">
    <property type="term" value="P:maltose transport"/>
    <property type="evidence" value="ECO:0007669"/>
    <property type="project" value="TreeGrafter"/>
</dbReference>
<name>A0A1G7TM97_9HYPH</name>
<reference evidence="6 7" key="1">
    <citation type="submission" date="2016-10" db="EMBL/GenBank/DDBJ databases">
        <authorList>
            <person name="de Groot N.N."/>
        </authorList>
    </citation>
    <scope>NUCLEOTIDE SEQUENCE [LARGE SCALE GENOMIC DNA]</scope>
    <source>
        <strain evidence="6 7">CGMCC 1.10267</strain>
    </source>
</reference>
<dbReference type="STRING" id="440168.SAMN04487974_102187"/>
<comment type="similarity">
    <text evidence="1">Belongs to the bacterial solute-binding protein 1 family.</text>
</comment>
<feature type="signal peptide" evidence="5">
    <location>
        <begin position="1"/>
        <end position="23"/>
    </location>
</feature>
<dbReference type="InterPro" id="IPR006059">
    <property type="entry name" value="SBP"/>
</dbReference>
<dbReference type="Proteomes" id="UP000199495">
    <property type="component" value="Unassembled WGS sequence"/>
</dbReference>
<evidence type="ECO:0000256" key="3">
    <source>
        <dbReference type="ARBA" id="ARBA00022729"/>
    </source>
</evidence>
<dbReference type="Pfam" id="PF13416">
    <property type="entry name" value="SBP_bac_8"/>
    <property type="match status" value="1"/>
</dbReference>
<evidence type="ECO:0000256" key="2">
    <source>
        <dbReference type="ARBA" id="ARBA00022448"/>
    </source>
</evidence>
<evidence type="ECO:0000313" key="7">
    <source>
        <dbReference type="Proteomes" id="UP000199495"/>
    </source>
</evidence>
<dbReference type="GO" id="GO:1901982">
    <property type="term" value="F:maltose binding"/>
    <property type="evidence" value="ECO:0007669"/>
    <property type="project" value="TreeGrafter"/>
</dbReference>
<dbReference type="PANTHER" id="PTHR30061">
    <property type="entry name" value="MALTOSE-BINDING PERIPLASMIC PROTEIN"/>
    <property type="match status" value="1"/>
</dbReference>
<dbReference type="OrthoDB" id="9762335at2"/>
<dbReference type="GO" id="GO:0055052">
    <property type="term" value="C:ATP-binding cassette (ABC) transporter complex, substrate-binding subunit-containing"/>
    <property type="evidence" value="ECO:0007669"/>
    <property type="project" value="TreeGrafter"/>
</dbReference>
<organism evidence="6 7">
    <name type="scientific">Pelagibacterium luteolum</name>
    <dbReference type="NCBI Taxonomy" id="440168"/>
    <lineage>
        <taxon>Bacteria</taxon>
        <taxon>Pseudomonadati</taxon>
        <taxon>Pseudomonadota</taxon>
        <taxon>Alphaproteobacteria</taxon>
        <taxon>Hyphomicrobiales</taxon>
        <taxon>Devosiaceae</taxon>
        <taxon>Pelagibacterium</taxon>
    </lineage>
</organism>
<dbReference type="EMBL" id="FNCS01000002">
    <property type="protein sequence ID" value="SDG35789.1"/>
    <property type="molecule type" value="Genomic_DNA"/>
</dbReference>
<evidence type="ECO:0000313" key="6">
    <source>
        <dbReference type="EMBL" id="SDG35789.1"/>
    </source>
</evidence>
<sequence length="422" mass="45461">MTTIKMLAGALALTTALSTPAFAQTELSLWYHGAGNEVEREILLGIIEDFNTSQPDWTVVLEEFPQAAYNDSVVAAAVSGNLPDIIDVDGPVMPNWAWAGYMQPLQLSEGALDGFLPGAIGEYNGEVYSVGLWDAAVAMYARRSVLEEYGIRIPTLEEPWTLEEFDAALVTLDASGEFEYALDLGMADQGEWYPYAFGPFLWSFGGDMVDRTTYETAEGVLNGDEAVAFGDWWQSLFDRDLVPGTSQDMADRETGFIEGDYALQWNGNWFGVQTLDAVGDDLLFLPAPDFGNGPKIGGASWQFGVSATSANPEGASAFIEFAIQDEYLAAFSDGIGLVPATAEAAAMTENYSEGGPLEVFFALSEAQAMLRPVTPGYVFQALEFRKALSDISNGADVITALDAATDAINADIERNNGYAVAQ</sequence>
<dbReference type="RefSeq" id="WP_090592792.1">
    <property type="nucleotide sequence ID" value="NZ_FNCS01000002.1"/>
</dbReference>
<dbReference type="SUPFAM" id="SSF53850">
    <property type="entry name" value="Periplasmic binding protein-like II"/>
    <property type="match status" value="1"/>
</dbReference>
<proteinExistence type="inferred from homology"/>
<evidence type="ECO:0000256" key="5">
    <source>
        <dbReference type="SAM" id="SignalP"/>
    </source>
</evidence>
<keyword evidence="3 5" id="KW-0732">Signal</keyword>